<organism evidence="2 3">
    <name type="scientific">Galerina marginata (strain CBS 339.88)</name>
    <dbReference type="NCBI Taxonomy" id="685588"/>
    <lineage>
        <taxon>Eukaryota</taxon>
        <taxon>Fungi</taxon>
        <taxon>Dikarya</taxon>
        <taxon>Basidiomycota</taxon>
        <taxon>Agaricomycotina</taxon>
        <taxon>Agaricomycetes</taxon>
        <taxon>Agaricomycetidae</taxon>
        <taxon>Agaricales</taxon>
        <taxon>Agaricineae</taxon>
        <taxon>Strophariaceae</taxon>
        <taxon>Galerina</taxon>
    </lineage>
</organism>
<protein>
    <submittedName>
        <fullName evidence="2">Uncharacterized protein</fullName>
    </submittedName>
</protein>
<accession>A0A067TIZ7</accession>
<keyword evidence="3" id="KW-1185">Reference proteome</keyword>
<reference evidence="3" key="1">
    <citation type="journal article" date="2014" name="Proc. Natl. Acad. Sci. U.S.A.">
        <title>Extensive sampling of basidiomycete genomes demonstrates inadequacy of the white-rot/brown-rot paradigm for wood decay fungi.</title>
        <authorList>
            <person name="Riley R."/>
            <person name="Salamov A.A."/>
            <person name="Brown D.W."/>
            <person name="Nagy L.G."/>
            <person name="Floudas D."/>
            <person name="Held B.W."/>
            <person name="Levasseur A."/>
            <person name="Lombard V."/>
            <person name="Morin E."/>
            <person name="Otillar R."/>
            <person name="Lindquist E.A."/>
            <person name="Sun H."/>
            <person name="LaButti K.M."/>
            <person name="Schmutz J."/>
            <person name="Jabbour D."/>
            <person name="Luo H."/>
            <person name="Baker S.E."/>
            <person name="Pisabarro A.G."/>
            <person name="Walton J.D."/>
            <person name="Blanchette R.A."/>
            <person name="Henrissat B."/>
            <person name="Martin F."/>
            <person name="Cullen D."/>
            <person name="Hibbett D.S."/>
            <person name="Grigoriev I.V."/>
        </authorList>
    </citation>
    <scope>NUCLEOTIDE SEQUENCE [LARGE SCALE GENOMIC DNA]</scope>
    <source>
        <strain evidence="3">CBS 339.88</strain>
    </source>
</reference>
<feature type="compositionally biased region" description="Basic and acidic residues" evidence="1">
    <location>
        <begin position="155"/>
        <end position="164"/>
    </location>
</feature>
<evidence type="ECO:0000256" key="1">
    <source>
        <dbReference type="SAM" id="MobiDB-lite"/>
    </source>
</evidence>
<dbReference type="HOGENOM" id="CLU_1562975_0_0_1"/>
<feature type="region of interest" description="Disordered" evidence="1">
    <location>
        <begin position="149"/>
        <end position="171"/>
    </location>
</feature>
<proteinExistence type="predicted"/>
<dbReference type="AlphaFoldDB" id="A0A067TIZ7"/>
<gene>
    <name evidence="2" type="ORF">GALMADRAFT_816034</name>
</gene>
<dbReference type="Proteomes" id="UP000027222">
    <property type="component" value="Unassembled WGS sequence"/>
</dbReference>
<evidence type="ECO:0000313" key="2">
    <source>
        <dbReference type="EMBL" id="KDR82317.1"/>
    </source>
</evidence>
<name>A0A067TIZ7_GALM3</name>
<dbReference type="EMBL" id="KL142369">
    <property type="protein sequence ID" value="KDR82317.1"/>
    <property type="molecule type" value="Genomic_DNA"/>
</dbReference>
<evidence type="ECO:0000313" key="3">
    <source>
        <dbReference type="Proteomes" id="UP000027222"/>
    </source>
</evidence>
<sequence>MKEIWWSSLICFKVDIGLAGPSPFFDLCQNLSVLIWIVPYDRMIGLPRCSLSKPDFNMCRCAQRITIYEAEMAISLFHEHVPLGWTTSTIVFGCGYPYGSEVEWFQSRFRTCRNGTSIRTSKNSWRHSGVGIYLCSCANIPISPELQAAEPTNSKTDRNREWASHIRLSSN</sequence>